<evidence type="ECO:0000256" key="1">
    <source>
        <dbReference type="ARBA" id="ARBA00004141"/>
    </source>
</evidence>
<feature type="transmembrane region" description="Helical" evidence="5">
    <location>
        <begin position="90"/>
        <end position="110"/>
    </location>
</feature>
<dbReference type="Gene3D" id="1.20.140.150">
    <property type="match status" value="2"/>
</dbReference>
<keyword evidence="2 5" id="KW-0812">Transmembrane</keyword>
<feature type="transmembrane region" description="Helical" evidence="5">
    <location>
        <begin position="215"/>
        <end position="235"/>
    </location>
</feature>
<gene>
    <name evidence="7" type="ORF">UY3_19122</name>
</gene>
<keyword evidence="6" id="KW-0732">Signal</keyword>
<keyword evidence="8" id="KW-1185">Reference proteome</keyword>
<keyword evidence="3 5" id="KW-1133">Transmembrane helix</keyword>
<proteinExistence type="predicted"/>
<dbReference type="STRING" id="8469.M7AG31"/>
<dbReference type="PANTHER" id="PTHR10671">
    <property type="entry name" value="EPITHELIAL MEMBRANE PROTEIN-RELATED"/>
    <property type="match status" value="1"/>
</dbReference>
<dbReference type="PANTHER" id="PTHR10671:SF34">
    <property type="entry name" value="PROTEIN NKG7"/>
    <property type="match status" value="1"/>
</dbReference>
<comment type="subcellular location">
    <subcellularLocation>
        <location evidence="1">Membrane</location>
        <topology evidence="1">Multi-pass membrane protein</topology>
    </subcellularLocation>
</comment>
<protein>
    <submittedName>
        <fullName evidence="7">Protein NKG7</fullName>
    </submittedName>
</protein>
<dbReference type="Pfam" id="PF00822">
    <property type="entry name" value="PMP22_Claudin"/>
    <property type="match status" value="2"/>
</dbReference>
<evidence type="ECO:0000256" key="3">
    <source>
        <dbReference type="ARBA" id="ARBA00022989"/>
    </source>
</evidence>
<feature type="signal peptide" evidence="6">
    <location>
        <begin position="1"/>
        <end position="21"/>
    </location>
</feature>
<dbReference type="GO" id="GO:0005886">
    <property type="term" value="C:plasma membrane"/>
    <property type="evidence" value="ECO:0007669"/>
    <property type="project" value="TreeGrafter"/>
</dbReference>
<keyword evidence="4 5" id="KW-0472">Membrane</keyword>
<dbReference type="InterPro" id="IPR004031">
    <property type="entry name" value="PMP22/EMP/MP20/Claudin"/>
</dbReference>
<sequence>MIAGFLSFFALLASFFRSHLGSVSLTLVSAVGSFSAGLCAMIALAVYTGEFAGAVNVAPGQVTFGWSYGLGWASFLLFLITDLINASRAFLILAVIAGLLSCLALLASFFCSHLGSVSLTLVSAVGSFSAGLCATVTMAVFTSQSTKTIMIPSAQVSFGWSFYVGWAACPLSLPANYIEATKMFLMLGLLAGLLSAFSLLALLRGSSFDTVSPFVVSAMGSFSAGFCILIALTVFTSEFAEVIKVG</sequence>
<feature type="chain" id="PRO_5004079424" evidence="6">
    <location>
        <begin position="22"/>
        <end position="246"/>
    </location>
</feature>
<dbReference type="Proteomes" id="UP000031443">
    <property type="component" value="Unassembled WGS sequence"/>
</dbReference>
<dbReference type="EMBL" id="KB608321">
    <property type="protein sequence ID" value="EMP23816.1"/>
    <property type="molecule type" value="Genomic_DNA"/>
</dbReference>
<feature type="transmembrane region" description="Helical" evidence="5">
    <location>
        <begin position="64"/>
        <end position="84"/>
    </location>
</feature>
<name>M7AG31_CHEMY</name>
<dbReference type="AlphaFoldDB" id="M7AG31"/>
<evidence type="ECO:0000256" key="4">
    <source>
        <dbReference type="ARBA" id="ARBA00023136"/>
    </source>
</evidence>
<evidence type="ECO:0000256" key="6">
    <source>
        <dbReference type="SAM" id="SignalP"/>
    </source>
</evidence>
<evidence type="ECO:0000313" key="8">
    <source>
        <dbReference type="Proteomes" id="UP000031443"/>
    </source>
</evidence>
<feature type="transmembrane region" description="Helical" evidence="5">
    <location>
        <begin position="184"/>
        <end position="203"/>
    </location>
</feature>
<evidence type="ECO:0000313" key="7">
    <source>
        <dbReference type="EMBL" id="EMP23816.1"/>
    </source>
</evidence>
<reference evidence="8" key="1">
    <citation type="journal article" date="2013" name="Nat. Genet.">
        <title>The draft genomes of soft-shell turtle and green sea turtle yield insights into the development and evolution of the turtle-specific body plan.</title>
        <authorList>
            <person name="Wang Z."/>
            <person name="Pascual-Anaya J."/>
            <person name="Zadissa A."/>
            <person name="Li W."/>
            <person name="Niimura Y."/>
            <person name="Huang Z."/>
            <person name="Li C."/>
            <person name="White S."/>
            <person name="Xiong Z."/>
            <person name="Fang D."/>
            <person name="Wang B."/>
            <person name="Ming Y."/>
            <person name="Chen Y."/>
            <person name="Zheng Y."/>
            <person name="Kuraku S."/>
            <person name="Pignatelli M."/>
            <person name="Herrero J."/>
            <person name="Beal K."/>
            <person name="Nozawa M."/>
            <person name="Li Q."/>
            <person name="Wang J."/>
            <person name="Zhang H."/>
            <person name="Yu L."/>
            <person name="Shigenobu S."/>
            <person name="Wang J."/>
            <person name="Liu J."/>
            <person name="Flicek P."/>
            <person name="Searle S."/>
            <person name="Wang J."/>
            <person name="Kuratani S."/>
            <person name="Yin Y."/>
            <person name="Aken B."/>
            <person name="Zhang G."/>
            <person name="Irie N."/>
        </authorList>
    </citation>
    <scope>NUCLEOTIDE SEQUENCE [LARGE SCALE GENOMIC DNA]</scope>
</reference>
<feature type="transmembrane region" description="Helical" evidence="5">
    <location>
        <begin position="117"/>
        <end position="140"/>
    </location>
</feature>
<evidence type="ECO:0000256" key="2">
    <source>
        <dbReference type="ARBA" id="ARBA00022692"/>
    </source>
</evidence>
<feature type="transmembrane region" description="Helical" evidence="5">
    <location>
        <begin position="27"/>
        <end position="52"/>
    </location>
</feature>
<accession>M7AG31</accession>
<evidence type="ECO:0000256" key="5">
    <source>
        <dbReference type="SAM" id="Phobius"/>
    </source>
</evidence>
<dbReference type="InterPro" id="IPR050579">
    <property type="entry name" value="PMP-22/EMP/MP20-like"/>
</dbReference>
<organism evidence="7 8">
    <name type="scientific">Chelonia mydas</name>
    <name type="common">Green sea-turtle</name>
    <name type="synonym">Chelonia agassizi</name>
    <dbReference type="NCBI Taxonomy" id="8469"/>
    <lineage>
        <taxon>Eukaryota</taxon>
        <taxon>Metazoa</taxon>
        <taxon>Chordata</taxon>
        <taxon>Craniata</taxon>
        <taxon>Vertebrata</taxon>
        <taxon>Euteleostomi</taxon>
        <taxon>Archelosauria</taxon>
        <taxon>Testudinata</taxon>
        <taxon>Testudines</taxon>
        <taxon>Cryptodira</taxon>
        <taxon>Durocryptodira</taxon>
        <taxon>Americhelydia</taxon>
        <taxon>Chelonioidea</taxon>
        <taxon>Cheloniidae</taxon>
        <taxon>Chelonia</taxon>
    </lineage>
</organism>
<feature type="transmembrane region" description="Helical" evidence="5">
    <location>
        <begin position="160"/>
        <end position="177"/>
    </location>
</feature>